<evidence type="ECO:0000256" key="1">
    <source>
        <dbReference type="SAM" id="SignalP"/>
    </source>
</evidence>
<dbReference type="OrthoDB" id="1041508at2"/>
<dbReference type="PROSITE" id="PS51257">
    <property type="entry name" value="PROKAR_LIPOPROTEIN"/>
    <property type="match status" value="1"/>
</dbReference>
<sequence length="537" mass="60531">MIMKKYILYVLLIFLNMNFFTACFDDKSTDPDHPIPDIVIDTIGIPGAFRVTQNERLTIRPKVRRDNGDTSDLSYKWMLNTVATTTQATGANYSNYVCIGESEVLDTIIFLAPNEITYFLWFQVTDNKTQYRRDILWKVLVQSAYNEGILIANTKDGRTTDFSLIEGQQFTEGWTGADKITHNLYSNANGNTMDGLVKQICHSYNSVTKSKRFYCIGNDFYTLVDGLEYKLVGRDFEVIYDNTLSMKPEQIFFSSTGYIVWVNDGNMYPFNKGIARDYPNIQIPMGYAVQEGETQKIKTSKIDKYVAYTHQSGNSKSAWGVWYDKAEGRFLCQKGYPYVKKSIETFVSDPQKAFDPNNLPGLETVYAAIGVNGDFYMIMKNTTTGVYQVYVIERTTSSAKYLYNIPGNEMDQAIGYVVSEDGNVIYFATSTQIYAIVLGGVSPQVNLLYTISSGEITHFSMFRQAWYLINPMTYVSGAGYKVPIDTHENLLLTGVWDGNNGTLYTIPIVSASGGSIDQNNIKTYSGFGKILTVVSQQ</sequence>
<keyword evidence="3" id="KW-1185">Reference proteome</keyword>
<feature type="signal peptide" evidence="1">
    <location>
        <begin position="1"/>
        <end position="22"/>
    </location>
</feature>
<organism evidence="2 3">
    <name type="scientific">Butyricimonas faecalis</name>
    <dbReference type="NCBI Taxonomy" id="2093856"/>
    <lineage>
        <taxon>Bacteria</taxon>
        <taxon>Pseudomonadati</taxon>
        <taxon>Bacteroidota</taxon>
        <taxon>Bacteroidia</taxon>
        <taxon>Bacteroidales</taxon>
        <taxon>Odoribacteraceae</taxon>
        <taxon>Butyricimonas</taxon>
    </lineage>
</organism>
<proteinExistence type="predicted"/>
<accession>A0A3Q9IMZ9</accession>
<dbReference type="EMBL" id="CP032819">
    <property type="protein sequence ID" value="AZS29324.1"/>
    <property type="molecule type" value="Genomic_DNA"/>
</dbReference>
<protein>
    <recommendedName>
        <fullName evidence="4">Lipoprotein</fullName>
    </recommendedName>
</protein>
<reference evidence="2 3" key="1">
    <citation type="submission" date="2018-10" db="EMBL/GenBank/DDBJ databases">
        <title>Butyricimonas faecalis sp. nov., isolated from human faeces and emended description of the genus Butyricimonas.</title>
        <authorList>
            <person name="Le Roy T."/>
            <person name="Van der Smissen P."/>
            <person name="Paquot A."/>
            <person name="Delzenne N."/>
            <person name="Muccioli G."/>
            <person name="Collet J.-F."/>
            <person name="Cani P.D."/>
        </authorList>
    </citation>
    <scope>NUCLEOTIDE SEQUENCE [LARGE SCALE GENOMIC DNA]</scope>
    <source>
        <strain evidence="2 3">H184</strain>
    </source>
</reference>
<dbReference type="InterPro" id="IPR032183">
    <property type="entry name" value="PKD-like"/>
</dbReference>
<evidence type="ECO:0008006" key="4">
    <source>
        <dbReference type="Google" id="ProtNLM"/>
    </source>
</evidence>
<feature type="chain" id="PRO_5018786407" description="Lipoprotein" evidence="1">
    <location>
        <begin position="23"/>
        <end position="537"/>
    </location>
</feature>
<name>A0A3Q9IMZ9_9BACT</name>
<dbReference type="KEGG" id="buy:D8S85_06950"/>
<evidence type="ECO:0000313" key="3">
    <source>
        <dbReference type="Proteomes" id="UP000270673"/>
    </source>
</evidence>
<keyword evidence="1" id="KW-0732">Signal</keyword>
<evidence type="ECO:0000313" key="2">
    <source>
        <dbReference type="EMBL" id="AZS29324.1"/>
    </source>
</evidence>
<gene>
    <name evidence="2" type="ORF">D8S85_06950</name>
</gene>
<dbReference type="Pfam" id="PF16407">
    <property type="entry name" value="PKD_2"/>
    <property type="match status" value="1"/>
</dbReference>
<dbReference type="Proteomes" id="UP000270673">
    <property type="component" value="Chromosome"/>
</dbReference>
<dbReference type="AlphaFoldDB" id="A0A3Q9IMZ9"/>